<dbReference type="Proteomes" id="UP000231019">
    <property type="component" value="Unassembled WGS sequence"/>
</dbReference>
<feature type="domain" description="Guanylate cyclase" evidence="1">
    <location>
        <begin position="204"/>
        <end position="306"/>
    </location>
</feature>
<dbReference type="InterPro" id="IPR029787">
    <property type="entry name" value="Nucleotide_cyclase"/>
</dbReference>
<name>A0A2M7G7K0_9BACT</name>
<proteinExistence type="predicted"/>
<protein>
    <recommendedName>
        <fullName evidence="1">Guanylate cyclase domain-containing protein</fullName>
    </recommendedName>
</protein>
<sequence length="610" mass="68661">MKFVNASLNILDQREALDDLRAQVKIQEKSLVLNFSRETLWPLVSNTDMLNQKIGLQSTLNRFSPLEQGGSLMQVETKAAGLTQAYQELPFEWQEPQFLAVERIYEQGLFKYLRFSIGLEAHAEGTRLTCRIEYVPSAPDLLIAPAVKDNLSKMVKFWERIGAALENGARGVEVFFEAEAPKQKSLSALVSRWQKLAPESSLPSSLARYLLLAPERYAGRIRPFELAALYDQNPLETLQFCLKATWAGDLHLRWDLRCPGCKGPKENSLHLAGVTDHAYCPSCAAGYQIGFDQNLELSFFPDSALRALEEDHFCAGSPANTPHLAGQLNIWPLQEREIQINLLPGDYALHSLSLPGESLLRVSEQGETHCHLQLGEVWPEEPLELSVGATLRITNNKPYFRNLQIEKTEWDAQVCSAALVNSLQAFRELFAAETPVESLPVSRLSILECEFVPNQAHFTPEELQEVLRQIIRERDGALVFAQELRTRSVFQDPLDALRAIWALQQRTNELNQALHENSGLQFKAGLAEGVCETWNHDGRLDYAGEAVEWADFLRDLAQAGEVLMDASLFQDADLQWFLYRVRAQVGESQIPLEGQDPITVYSLRFQGGQA</sequence>
<evidence type="ECO:0000259" key="1">
    <source>
        <dbReference type="Pfam" id="PF19363"/>
    </source>
</evidence>
<dbReference type="Gene3D" id="3.30.70.1230">
    <property type="entry name" value="Nucleotide cyclase"/>
    <property type="match status" value="1"/>
</dbReference>
<gene>
    <name evidence="2" type="ORF">COW36_06495</name>
</gene>
<dbReference type="SUPFAM" id="SSF55073">
    <property type="entry name" value="Nucleotide cyclase"/>
    <property type="match status" value="1"/>
</dbReference>
<dbReference type="EMBL" id="PFFQ01000015">
    <property type="protein sequence ID" value="PIW18048.1"/>
    <property type="molecule type" value="Genomic_DNA"/>
</dbReference>
<dbReference type="Pfam" id="PF19363">
    <property type="entry name" value="DUF5939"/>
    <property type="match status" value="1"/>
</dbReference>
<dbReference type="InterPro" id="IPR045983">
    <property type="entry name" value="GUC-dom-containing_N"/>
</dbReference>
<dbReference type="SUPFAM" id="SSF55961">
    <property type="entry name" value="Bet v1-like"/>
    <property type="match status" value="1"/>
</dbReference>
<dbReference type="Gene3D" id="3.30.530.20">
    <property type="match status" value="1"/>
</dbReference>
<reference evidence="2 3" key="1">
    <citation type="submission" date="2017-09" db="EMBL/GenBank/DDBJ databases">
        <title>Depth-based differentiation of microbial function through sediment-hosted aquifers and enrichment of novel symbionts in the deep terrestrial subsurface.</title>
        <authorList>
            <person name="Probst A.J."/>
            <person name="Ladd B."/>
            <person name="Jarett J.K."/>
            <person name="Geller-Mcgrath D.E."/>
            <person name="Sieber C.M."/>
            <person name="Emerson J.B."/>
            <person name="Anantharaman K."/>
            <person name="Thomas B.C."/>
            <person name="Malmstrom R."/>
            <person name="Stieglmeier M."/>
            <person name="Klingl A."/>
            <person name="Woyke T."/>
            <person name="Ryan C.M."/>
            <person name="Banfield J.F."/>
        </authorList>
    </citation>
    <scope>NUCLEOTIDE SEQUENCE [LARGE SCALE GENOMIC DNA]</scope>
    <source>
        <strain evidence="2">CG17_big_fil_post_rev_8_21_14_2_50_48_46</strain>
    </source>
</reference>
<dbReference type="InterPro" id="IPR023393">
    <property type="entry name" value="START-like_dom_sf"/>
</dbReference>
<accession>A0A2M7G7K0</accession>
<dbReference type="AlphaFoldDB" id="A0A2M7G7K0"/>
<evidence type="ECO:0000313" key="2">
    <source>
        <dbReference type="EMBL" id="PIW18048.1"/>
    </source>
</evidence>
<evidence type="ECO:0000313" key="3">
    <source>
        <dbReference type="Proteomes" id="UP000231019"/>
    </source>
</evidence>
<organism evidence="2 3">
    <name type="scientific">bacterium (Candidatus Blackallbacteria) CG17_big_fil_post_rev_8_21_14_2_50_48_46</name>
    <dbReference type="NCBI Taxonomy" id="2014261"/>
    <lineage>
        <taxon>Bacteria</taxon>
        <taxon>Candidatus Blackallbacteria</taxon>
    </lineage>
</organism>
<comment type="caution">
    <text evidence="2">The sequence shown here is derived from an EMBL/GenBank/DDBJ whole genome shotgun (WGS) entry which is preliminary data.</text>
</comment>